<evidence type="ECO:0000313" key="3">
    <source>
        <dbReference type="Proteomes" id="UP000238836"/>
    </source>
</evidence>
<name>A0ABX5ETJ8_9BACL</name>
<dbReference type="Proteomes" id="UP000238836">
    <property type="component" value="Unassembled WGS sequence"/>
</dbReference>
<gene>
    <name evidence="2" type="ORF">CLV36_101387</name>
</gene>
<dbReference type="EMBL" id="PVTZ01000001">
    <property type="protein sequence ID" value="PRZ17283.1"/>
    <property type="molecule type" value="Genomic_DNA"/>
</dbReference>
<protein>
    <submittedName>
        <fullName evidence="2">Uncharacterized protein</fullName>
    </submittedName>
</protein>
<sequence>MSKAKPPRSDDSLRLSLSDDNTVDHWSTIQKWTNRLSKTTNHLDDLAHALQSLHLAAKDKETLKEIITSLAKLNKIQAQKKTKADDSKAAQEPIQSGNSLMDIFNSPAMRDIVQTVFKQRKRHW</sequence>
<reference evidence="2 3" key="1">
    <citation type="submission" date="2018-03" db="EMBL/GenBank/DDBJ databases">
        <title>Genomic Encyclopedia of Archaeal and Bacterial Type Strains, Phase II (KMG-II): from individual species to whole genera.</title>
        <authorList>
            <person name="Goeker M."/>
        </authorList>
    </citation>
    <scope>NUCLEOTIDE SEQUENCE [LARGE SCALE GENOMIC DNA]</scope>
    <source>
        <strain evidence="2 3">RHA1</strain>
    </source>
</reference>
<evidence type="ECO:0000313" key="2">
    <source>
        <dbReference type="EMBL" id="PRZ17283.1"/>
    </source>
</evidence>
<organism evidence="2 3">
    <name type="scientific">Laceyella sediminis</name>
    <dbReference type="NCBI Taxonomy" id="573074"/>
    <lineage>
        <taxon>Bacteria</taxon>
        <taxon>Bacillati</taxon>
        <taxon>Bacillota</taxon>
        <taxon>Bacilli</taxon>
        <taxon>Bacillales</taxon>
        <taxon>Thermoactinomycetaceae</taxon>
        <taxon>Laceyella</taxon>
    </lineage>
</organism>
<proteinExistence type="predicted"/>
<feature type="region of interest" description="Disordered" evidence="1">
    <location>
        <begin position="80"/>
        <end position="102"/>
    </location>
</feature>
<comment type="caution">
    <text evidence="2">The sequence shown here is derived from an EMBL/GenBank/DDBJ whole genome shotgun (WGS) entry which is preliminary data.</text>
</comment>
<evidence type="ECO:0000256" key="1">
    <source>
        <dbReference type="SAM" id="MobiDB-lite"/>
    </source>
</evidence>
<keyword evidence="3" id="KW-1185">Reference proteome</keyword>
<dbReference type="RefSeq" id="WP_146130572.1">
    <property type="nucleotide sequence ID" value="NZ_PVTZ01000001.1"/>
</dbReference>
<accession>A0ABX5ETJ8</accession>